<organism evidence="1 2">
    <name type="scientific">Hypothenemus hampei</name>
    <name type="common">Coffee berry borer</name>
    <dbReference type="NCBI Taxonomy" id="57062"/>
    <lineage>
        <taxon>Eukaryota</taxon>
        <taxon>Metazoa</taxon>
        <taxon>Ecdysozoa</taxon>
        <taxon>Arthropoda</taxon>
        <taxon>Hexapoda</taxon>
        <taxon>Insecta</taxon>
        <taxon>Pterygota</taxon>
        <taxon>Neoptera</taxon>
        <taxon>Endopterygota</taxon>
        <taxon>Coleoptera</taxon>
        <taxon>Polyphaga</taxon>
        <taxon>Cucujiformia</taxon>
        <taxon>Curculionidae</taxon>
        <taxon>Scolytinae</taxon>
        <taxon>Hypothenemus</taxon>
    </lineage>
</organism>
<dbReference type="EMBL" id="JBDJPC010000004">
    <property type="protein sequence ID" value="KAL1506146.1"/>
    <property type="molecule type" value="Genomic_DNA"/>
</dbReference>
<protein>
    <submittedName>
        <fullName evidence="1">Uncharacterized protein</fullName>
    </submittedName>
</protein>
<name>A0ABD1EZA5_HYPHA</name>
<sequence>MKIPLVFVCTCAIISIKKSSGSAIGTPFYPLNPDDLSEGDIKEYFDYQRSKRSDPWSSGPNSGDILNQLKLAVVSGLKQKFAQVAKGSAGAVAGASAGFSKGSFSGDSKSIHYDSHPHVDEDKHIDTWDIKKSVLNTLLQAVKAIKGGVLAIKGQLIKGSGYVVAGSGKLLAAGGDKVTSLGKNILSNVVLVHPGHEHYVPHDHGHHPSGPTIVYEPSGPSSSSHGYESHYDSHPYDHHSDKLHGNPAGIIILRKIPATHDKYHSSPSHIDHSVISTYKPTSGPTFGTVVGKFFTAATSLNPSGPAPFSDEDFHNYHHDEGQSFVEEARHQHNEPAPIFQAPVEEDHLQPPEPPSTNYGVPVNDYQSFNNINDHLGAESSAVNEQKIKLTKGEILDHLETSPTLASTEIKVPKDAPQSLQDLKHSVNKKQPTLRVPFSSDYLPQNTLAVSQIVSNSHELNLPSPSDSLTSFLPKEETESFSTFHDQSNEPSSKEQYMKFIGNFPYYKTPIAPPTFKSSNSKDYLSQKMKMLRLQSEQRHRSRPDYKLVKSVSYEITPHGAKRLT</sequence>
<evidence type="ECO:0000313" key="2">
    <source>
        <dbReference type="Proteomes" id="UP001566132"/>
    </source>
</evidence>
<accession>A0ABD1EZA5</accession>
<comment type="caution">
    <text evidence="1">The sequence shown here is derived from an EMBL/GenBank/DDBJ whole genome shotgun (WGS) entry which is preliminary data.</text>
</comment>
<dbReference type="Proteomes" id="UP001566132">
    <property type="component" value="Unassembled WGS sequence"/>
</dbReference>
<reference evidence="1 2" key="1">
    <citation type="submission" date="2024-05" db="EMBL/GenBank/DDBJ databases">
        <title>Genetic variation in Jamaican populations of the coffee berry borer (Hypothenemus hampei).</title>
        <authorList>
            <person name="Errbii M."/>
            <person name="Myrie A."/>
        </authorList>
    </citation>
    <scope>NUCLEOTIDE SEQUENCE [LARGE SCALE GENOMIC DNA]</scope>
    <source>
        <strain evidence="1">JA-Hopewell-2020-01-JO</strain>
        <tissue evidence="1">Whole body</tissue>
    </source>
</reference>
<keyword evidence="2" id="KW-1185">Reference proteome</keyword>
<gene>
    <name evidence="1" type="ORF">ABEB36_005563</name>
</gene>
<proteinExistence type="predicted"/>
<evidence type="ECO:0000313" key="1">
    <source>
        <dbReference type="EMBL" id="KAL1506146.1"/>
    </source>
</evidence>
<dbReference type="AlphaFoldDB" id="A0ABD1EZA5"/>